<evidence type="ECO:0000256" key="2">
    <source>
        <dbReference type="HAMAP-Rule" id="MF_00984"/>
    </source>
</evidence>
<dbReference type="SUPFAM" id="SSF50249">
    <property type="entry name" value="Nucleic acid-binding proteins"/>
    <property type="match status" value="1"/>
</dbReference>
<sequence length="172" mass="18966">MPSRCLNQVMLIGNLTRDPELRYTPAGMAVVSFGLATNRVWITKQGEKKEDAQFHRIVAWNKLAELCSQLLSKGRRVYVEGRIQYREITDAANLRKQVSEIVIEDMIVLDNKGVGMATTATRENAVGTVAEEEIDLNNGAIEDIVIPDDIATAEVAPEVPVEEKAGEDVVSI</sequence>
<dbReference type="Proteomes" id="UP000034231">
    <property type="component" value="Unassembled WGS sequence"/>
</dbReference>
<dbReference type="EMBL" id="LBTX01000005">
    <property type="protein sequence ID" value="KKQ50449.1"/>
    <property type="molecule type" value="Genomic_DNA"/>
</dbReference>
<gene>
    <name evidence="4" type="ORF">US68_C0005G0016</name>
</gene>
<dbReference type="GO" id="GO:0009295">
    <property type="term" value="C:nucleoid"/>
    <property type="evidence" value="ECO:0007669"/>
    <property type="project" value="TreeGrafter"/>
</dbReference>
<keyword evidence="1 2" id="KW-0238">DNA-binding</keyword>
<name>A0A0G0KMQ6_9BACT</name>
<dbReference type="PANTHER" id="PTHR10302:SF27">
    <property type="entry name" value="SINGLE-STRANDED DNA-BINDING PROTEIN"/>
    <property type="match status" value="1"/>
</dbReference>
<proteinExistence type="inferred from homology"/>
<dbReference type="PATRIC" id="fig|1618488.3.peg.235"/>
<dbReference type="HAMAP" id="MF_00984">
    <property type="entry name" value="SSB"/>
    <property type="match status" value="1"/>
</dbReference>
<comment type="caution">
    <text evidence="4">The sequence shown here is derived from an EMBL/GenBank/DDBJ whole genome shotgun (WGS) entry which is preliminary data.</text>
</comment>
<dbReference type="InterPro" id="IPR012340">
    <property type="entry name" value="NA-bd_OB-fold"/>
</dbReference>
<dbReference type="InterPro" id="IPR011344">
    <property type="entry name" value="ssDNA-bd"/>
</dbReference>
<dbReference type="PANTHER" id="PTHR10302">
    <property type="entry name" value="SINGLE-STRANDED DNA-BINDING PROTEIN"/>
    <property type="match status" value="1"/>
</dbReference>
<evidence type="ECO:0000313" key="4">
    <source>
        <dbReference type="EMBL" id="KKQ50449.1"/>
    </source>
</evidence>
<dbReference type="InterPro" id="IPR000424">
    <property type="entry name" value="Primosome_PriB/ssb"/>
</dbReference>
<dbReference type="Gene3D" id="2.40.50.140">
    <property type="entry name" value="Nucleic acid-binding proteins"/>
    <property type="match status" value="1"/>
</dbReference>
<evidence type="ECO:0000256" key="3">
    <source>
        <dbReference type="RuleBase" id="RU000524"/>
    </source>
</evidence>
<dbReference type="NCBIfam" id="TIGR00621">
    <property type="entry name" value="ssb"/>
    <property type="match status" value="1"/>
</dbReference>
<organism evidence="4 5">
    <name type="scientific">Candidatus Shapirobacteria bacterium GW2011_GWE1_38_10</name>
    <dbReference type="NCBI Taxonomy" id="1618488"/>
    <lineage>
        <taxon>Bacteria</taxon>
        <taxon>Candidatus Shapironibacteriota</taxon>
    </lineage>
</organism>
<evidence type="ECO:0000256" key="1">
    <source>
        <dbReference type="ARBA" id="ARBA00023125"/>
    </source>
</evidence>
<dbReference type="CDD" id="cd04496">
    <property type="entry name" value="SSB_OBF"/>
    <property type="match status" value="1"/>
</dbReference>
<dbReference type="GO" id="GO:0003697">
    <property type="term" value="F:single-stranded DNA binding"/>
    <property type="evidence" value="ECO:0007669"/>
    <property type="project" value="UniProtKB-UniRule"/>
</dbReference>
<comment type="subunit">
    <text evidence="2">Homotetramer.</text>
</comment>
<dbReference type="GO" id="GO:0006260">
    <property type="term" value="P:DNA replication"/>
    <property type="evidence" value="ECO:0007669"/>
    <property type="project" value="InterPro"/>
</dbReference>
<comment type="caution">
    <text evidence="2">Lacks conserved residue(s) required for the propagation of feature annotation.</text>
</comment>
<accession>A0A0G0KMQ6</accession>
<dbReference type="Pfam" id="PF00436">
    <property type="entry name" value="SSB"/>
    <property type="match status" value="1"/>
</dbReference>
<protein>
    <recommendedName>
        <fullName evidence="2 3">Single-stranded DNA-binding protein</fullName>
        <shortName evidence="2">SSB</shortName>
    </recommendedName>
</protein>
<reference evidence="4 5" key="1">
    <citation type="journal article" date="2015" name="Nature">
        <title>rRNA introns, odd ribosomes, and small enigmatic genomes across a large radiation of phyla.</title>
        <authorList>
            <person name="Brown C.T."/>
            <person name="Hug L.A."/>
            <person name="Thomas B.C."/>
            <person name="Sharon I."/>
            <person name="Castelle C.J."/>
            <person name="Singh A."/>
            <person name="Wilkins M.J."/>
            <person name="Williams K.H."/>
            <person name="Banfield J.F."/>
        </authorList>
    </citation>
    <scope>NUCLEOTIDE SEQUENCE [LARGE SCALE GENOMIC DNA]</scope>
</reference>
<evidence type="ECO:0000313" key="5">
    <source>
        <dbReference type="Proteomes" id="UP000034231"/>
    </source>
</evidence>
<dbReference type="AlphaFoldDB" id="A0A0G0KMQ6"/>
<dbReference type="PROSITE" id="PS50935">
    <property type="entry name" value="SSB"/>
    <property type="match status" value="1"/>
</dbReference>